<feature type="domain" description="Carbohydrate-binding" evidence="1">
    <location>
        <begin position="60"/>
        <end position="210"/>
    </location>
</feature>
<feature type="domain" description="DUF5916" evidence="2">
    <location>
        <begin position="301"/>
        <end position="365"/>
    </location>
</feature>
<dbReference type="Gene3D" id="2.60.40.1190">
    <property type="match status" value="1"/>
</dbReference>
<evidence type="ECO:0000259" key="1">
    <source>
        <dbReference type="Pfam" id="PF06452"/>
    </source>
</evidence>
<dbReference type="CDD" id="cd09618">
    <property type="entry name" value="CBM9_like_2"/>
    <property type="match status" value="1"/>
</dbReference>
<evidence type="ECO:0000313" key="3">
    <source>
        <dbReference type="EMBL" id="MFC1573077.1"/>
    </source>
</evidence>
<dbReference type="Proteomes" id="UP001593833">
    <property type="component" value="Unassembled WGS sequence"/>
</dbReference>
<evidence type="ECO:0000313" key="4">
    <source>
        <dbReference type="Proteomes" id="UP001593833"/>
    </source>
</evidence>
<dbReference type="Pfam" id="PF19313">
    <property type="entry name" value="DUF5916"/>
    <property type="match status" value="1"/>
</dbReference>
<evidence type="ECO:0000259" key="2">
    <source>
        <dbReference type="Pfam" id="PF19313"/>
    </source>
</evidence>
<dbReference type="SUPFAM" id="SSF49344">
    <property type="entry name" value="CBD9-like"/>
    <property type="match status" value="1"/>
</dbReference>
<reference evidence="3 4" key="1">
    <citation type="submission" date="2024-09" db="EMBL/GenBank/DDBJ databases">
        <authorList>
            <person name="D'Angelo T."/>
        </authorList>
    </citation>
    <scope>NUCLEOTIDE SEQUENCE [LARGE SCALE GENOMIC DNA]</scope>
    <source>
        <strain evidence="3">SAG AM-320-E07</strain>
    </source>
</reference>
<keyword evidence="4" id="KW-1185">Reference proteome</keyword>
<dbReference type="Pfam" id="PF06452">
    <property type="entry name" value="CBM9_1"/>
    <property type="match status" value="1"/>
</dbReference>
<comment type="caution">
    <text evidence="3">The sequence shown here is derived from an EMBL/GenBank/DDBJ whole genome shotgun (WGS) entry which is preliminary data.</text>
</comment>
<dbReference type="InterPro" id="IPR045670">
    <property type="entry name" value="DUF5916"/>
</dbReference>
<dbReference type="EMBL" id="JBHPKH010000071">
    <property type="protein sequence ID" value="MFC1573077.1"/>
    <property type="molecule type" value="Genomic_DNA"/>
</dbReference>
<name>A0ABV6YL69_UNCEI</name>
<protein>
    <submittedName>
        <fullName evidence="3">DUF5916 domain-containing protein</fullName>
    </submittedName>
</protein>
<accession>A0ABV6YL69</accession>
<dbReference type="InterPro" id="IPR010502">
    <property type="entry name" value="Carb-bd_dom_fam9"/>
</dbReference>
<proteinExistence type="predicted"/>
<organism evidence="3 4">
    <name type="scientific">Eiseniibacteriota bacterium</name>
    <dbReference type="NCBI Taxonomy" id="2212470"/>
    <lineage>
        <taxon>Bacteria</taxon>
        <taxon>Candidatus Eiseniibacteriota</taxon>
    </lineage>
</organism>
<sequence length="787" mass="88977">MMIQRSVARPFPGLNLGARLFSLLGLILLVVTSSTAAQDEFTPTFHPELVVTRKTGDIRIDGFLDDTGWQGAAVADHFHETEPGDNIRPPVETTVLVTYDQDHLYLSAICYDNPSEIRATLSPRDRMGGDNIGFFIDTYGDATWAYTINVNPFGVQADALWSDGFGEDSMFDLIFESAGRITDSGYQVELAIPFSSLRFPNTEVQTWRIQFWRHHYRDTHYSITWAANDRNESNWVRNWGTLSGIKNVSPGRGIEVIPAWTGSMDGALKADPDGNLEFHDSYDDLKFKDHDPPGKLSVSGKYAVSSNIIVDATANPDFSNVESDAFQIDVNSATALSYPEKRPFFQEGSDLYRTRLNLVYTRSINEPDFAAKLTARLGKTSISLLSAHDQHSPFIIPFEETSSGLIIGGKSFSNILRVRRTLGSGSQVGVLATNRYWEGGGSGTNFSADATIRFSRRVTLRAQAVGSYTVEPDDGELTAGLEGYKFDNDKHTAVFDGESFGGYAASGNLSYNSRNFYVSGTYSETGPSFRADNGWMPRNSRRDASMYSAYQLRCDKGLVERVSFEVNPMRIWNTDGRKKDEAVFATVSMPLRFYQTRPSYQYMISTEEFAGIYFDDIWNHHTSVRASPSELLAFGGSFSYGNQIAYGYRAIGRQTKWSTWLDLNLFDRLYVENWINHVKSYDTGTNEELFGGFIYGSRISMQYNRQLSIRLFSQYNDFSDTWVFDPLITYQLTPFTLFYVGSTYNIQAYDNLNKDGNRFATGTEEPFEHRKLDYRQFFMKVQYLFQL</sequence>
<gene>
    <name evidence="3" type="ORF">ACFL6M_05705</name>
</gene>